<feature type="transmembrane region" description="Helical" evidence="1">
    <location>
        <begin position="16"/>
        <end position="35"/>
    </location>
</feature>
<evidence type="ECO:0000313" key="3">
    <source>
        <dbReference type="Proteomes" id="UP001303046"/>
    </source>
</evidence>
<keyword evidence="3" id="KW-1185">Reference proteome</keyword>
<feature type="transmembrane region" description="Helical" evidence="1">
    <location>
        <begin position="260"/>
        <end position="282"/>
    </location>
</feature>
<organism evidence="2 3">
    <name type="scientific">Necator americanus</name>
    <name type="common">Human hookworm</name>
    <dbReference type="NCBI Taxonomy" id="51031"/>
    <lineage>
        <taxon>Eukaryota</taxon>
        <taxon>Metazoa</taxon>
        <taxon>Ecdysozoa</taxon>
        <taxon>Nematoda</taxon>
        <taxon>Chromadorea</taxon>
        <taxon>Rhabditida</taxon>
        <taxon>Rhabditina</taxon>
        <taxon>Rhabditomorpha</taxon>
        <taxon>Strongyloidea</taxon>
        <taxon>Ancylostomatidae</taxon>
        <taxon>Bunostominae</taxon>
        <taxon>Necator</taxon>
    </lineage>
</organism>
<protein>
    <recommendedName>
        <fullName evidence="4">7TM GPCR serpentine receptor class x (Srx) domain-containing protein</fullName>
    </recommendedName>
</protein>
<evidence type="ECO:0008006" key="4">
    <source>
        <dbReference type="Google" id="ProtNLM"/>
    </source>
</evidence>
<keyword evidence="1" id="KW-0472">Membrane</keyword>
<dbReference type="Proteomes" id="UP001303046">
    <property type="component" value="Unassembled WGS sequence"/>
</dbReference>
<evidence type="ECO:0000256" key="1">
    <source>
        <dbReference type="SAM" id="Phobius"/>
    </source>
</evidence>
<proteinExistence type="predicted"/>
<gene>
    <name evidence="2" type="primary">Necator_chrII.g5109</name>
    <name evidence="2" type="ORF">RB195_017317</name>
</gene>
<comment type="caution">
    <text evidence="2">The sequence shown here is derived from an EMBL/GenBank/DDBJ whole genome shotgun (WGS) entry which is preliminary data.</text>
</comment>
<reference evidence="2 3" key="1">
    <citation type="submission" date="2023-08" db="EMBL/GenBank/DDBJ databases">
        <title>A Necator americanus chromosomal reference genome.</title>
        <authorList>
            <person name="Ilik V."/>
            <person name="Petrzelkova K.J."/>
            <person name="Pardy F."/>
            <person name="Fuh T."/>
            <person name="Niatou-Singa F.S."/>
            <person name="Gouil Q."/>
            <person name="Baker L."/>
            <person name="Ritchie M.E."/>
            <person name="Jex A.R."/>
            <person name="Gazzola D."/>
            <person name="Li H."/>
            <person name="Toshio Fujiwara R."/>
            <person name="Zhan B."/>
            <person name="Aroian R.V."/>
            <person name="Pafco B."/>
            <person name="Schwarz E.M."/>
        </authorList>
    </citation>
    <scope>NUCLEOTIDE SEQUENCE [LARGE SCALE GENOMIC DNA]</scope>
    <source>
        <strain evidence="2 3">Aroian</strain>
        <tissue evidence="2">Whole animal</tissue>
    </source>
</reference>
<name>A0ABR1C4P1_NECAM</name>
<accession>A0ABR1C4P1</accession>
<feature type="transmembrane region" description="Helical" evidence="1">
    <location>
        <begin position="294"/>
        <end position="313"/>
    </location>
</feature>
<dbReference type="InterPro" id="IPR019425">
    <property type="entry name" value="7TM_GPCR_serpentine_rcpt_Srt"/>
</dbReference>
<dbReference type="EMBL" id="JAVFWL010000002">
    <property type="protein sequence ID" value="KAK6733492.1"/>
    <property type="molecule type" value="Genomic_DNA"/>
</dbReference>
<dbReference type="Pfam" id="PF10321">
    <property type="entry name" value="7TM_GPCR_Srt"/>
    <property type="match status" value="1"/>
</dbReference>
<keyword evidence="1" id="KW-0812">Transmembrane</keyword>
<feature type="transmembrane region" description="Helical" evidence="1">
    <location>
        <begin position="95"/>
        <end position="115"/>
    </location>
</feature>
<sequence length="342" mass="38738">MSDTTHELSNLHTPFFILYIVTGVVFLMFHFRFIIVIQKNKSLVKLPAFRIIQHDSIACSINIVSQIVAVASTLADYNMNYTLNWINGAIFQGSWAVEYPMILILAANRLLSVAYPMTSNRIFDLSFANGMVGLCWGFGIFNAVICLLGQVQSIWIATVPGFAFTSKSIPETEYVQASERNCSLITAESKGMYEKSCGSFILLKQALLIKRFSGGTALADFISYMDFYFAEFVILSSLICYISIFMILSKKHNAIRSIKVELPLILHFGTIFALTAAVLYLWHYPPCQNDLYGHIFNLFVLLRFCVSPVLALLTNESIRERFFCRKLHEDTKTIILKQTNTK</sequence>
<dbReference type="SUPFAM" id="SSF81321">
    <property type="entry name" value="Family A G protein-coupled receptor-like"/>
    <property type="match status" value="1"/>
</dbReference>
<keyword evidence="1" id="KW-1133">Transmembrane helix</keyword>
<evidence type="ECO:0000313" key="2">
    <source>
        <dbReference type="EMBL" id="KAK6733492.1"/>
    </source>
</evidence>
<feature type="transmembrane region" description="Helical" evidence="1">
    <location>
        <begin position="127"/>
        <end position="151"/>
    </location>
</feature>
<feature type="transmembrane region" description="Helical" evidence="1">
    <location>
        <begin position="56"/>
        <end position="75"/>
    </location>
</feature>
<feature type="transmembrane region" description="Helical" evidence="1">
    <location>
        <begin position="227"/>
        <end position="248"/>
    </location>
</feature>
<dbReference type="Gene3D" id="1.20.1070.10">
    <property type="entry name" value="Rhodopsin 7-helix transmembrane proteins"/>
    <property type="match status" value="1"/>
</dbReference>